<evidence type="ECO:0000313" key="3">
    <source>
        <dbReference type="RefSeq" id="XP_033463738.1"/>
    </source>
</evidence>
<gene>
    <name evidence="3" type="ORF">K489DRAFT_123083</name>
</gene>
<proteinExistence type="predicted"/>
<keyword evidence="1" id="KW-0472">Membrane</keyword>
<name>A0A6J3MIG6_9PEZI</name>
<reference evidence="3" key="3">
    <citation type="submission" date="2025-08" db="UniProtKB">
        <authorList>
            <consortium name="RefSeq"/>
        </authorList>
    </citation>
    <scope>IDENTIFICATION</scope>
    <source>
        <strain evidence="3">CBS 342.82</strain>
    </source>
</reference>
<keyword evidence="1" id="KW-0812">Transmembrane</keyword>
<reference evidence="3" key="1">
    <citation type="submission" date="2020-01" db="EMBL/GenBank/DDBJ databases">
        <authorList>
            <consortium name="DOE Joint Genome Institute"/>
            <person name="Haridas S."/>
            <person name="Albert R."/>
            <person name="Binder M."/>
            <person name="Bloem J."/>
            <person name="Labutti K."/>
            <person name="Salamov A."/>
            <person name="Andreopoulos B."/>
            <person name="Baker S.E."/>
            <person name="Barry K."/>
            <person name="Bills G."/>
            <person name="Bluhm B.H."/>
            <person name="Cannon C."/>
            <person name="Castanera R."/>
            <person name="Culley D.E."/>
            <person name="Daum C."/>
            <person name="Ezra D."/>
            <person name="Gonzalez J.B."/>
            <person name="Henrissat B."/>
            <person name="Kuo A."/>
            <person name="Liang C."/>
            <person name="Lipzen A."/>
            <person name="Lutzoni F."/>
            <person name="Magnuson J."/>
            <person name="Mondo S."/>
            <person name="Nolan M."/>
            <person name="Ohm R."/>
            <person name="Pangilinan J."/>
            <person name="Park H.-J."/>
            <person name="Ramirez L."/>
            <person name="Alfaro M."/>
            <person name="Sun H."/>
            <person name="Tritt A."/>
            <person name="Yoshinaga Y."/>
            <person name="Zwiers L.-H."/>
            <person name="Turgeon B.G."/>
            <person name="Goodwin S.B."/>
            <person name="Spatafora J.W."/>
            <person name="Crous P.W."/>
            <person name="Grigoriev I.V."/>
        </authorList>
    </citation>
    <scope>NUCLEOTIDE SEQUENCE</scope>
    <source>
        <strain evidence="3">CBS 342.82</strain>
    </source>
</reference>
<evidence type="ECO:0000313" key="2">
    <source>
        <dbReference type="Proteomes" id="UP000504637"/>
    </source>
</evidence>
<feature type="transmembrane region" description="Helical" evidence="1">
    <location>
        <begin position="21"/>
        <end position="43"/>
    </location>
</feature>
<keyword evidence="2" id="KW-1185">Reference proteome</keyword>
<reference evidence="3" key="2">
    <citation type="submission" date="2020-04" db="EMBL/GenBank/DDBJ databases">
        <authorList>
            <consortium name="NCBI Genome Project"/>
        </authorList>
    </citation>
    <scope>NUCLEOTIDE SEQUENCE</scope>
    <source>
        <strain evidence="3">CBS 342.82</strain>
    </source>
</reference>
<evidence type="ECO:0000256" key="1">
    <source>
        <dbReference type="SAM" id="Phobius"/>
    </source>
</evidence>
<keyword evidence="1" id="KW-1133">Transmembrane helix</keyword>
<dbReference type="GeneID" id="54356782"/>
<protein>
    <submittedName>
        <fullName evidence="3">Uncharacterized protein</fullName>
    </submittedName>
</protein>
<dbReference type="RefSeq" id="XP_033463738.1">
    <property type="nucleotide sequence ID" value="XM_033598983.1"/>
</dbReference>
<dbReference type="AlphaFoldDB" id="A0A6J3MIG6"/>
<organism evidence="3">
    <name type="scientific">Dissoconium aciculare CBS 342.82</name>
    <dbReference type="NCBI Taxonomy" id="1314786"/>
    <lineage>
        <taxon>Eukaryota</taxon>
        <taxon>Fungi</taxon>
        <taxon>Dikarya</taxon>
        <taxon>Ascomycota</taxon>
        <taxon>Pezizomycotina</taxon>
        <taxon>Dothideomycetes</taxon>
        <taxon>Dothideomycetidae</taxon>
        <taxon>Mycosphaerellales</taxon>
        <taxon>Dissoconiaceae</taxon>
        <taxon>Dissoconium</taxon>
    </lineage>
</organism>
<dbReference type="Proteomes" id="UP000504637">
    <property type="component" value="Unplaced"/>
</dbReference>
<accession>A0A6J3MIG6</accession>
<sequence>MKDGGRGRGWENLRRFPATSILDHILHLSYPIAVVVVVVVVVASRPTLPRLRAPILRKKTPQQTNGKEKERKELGMVLSSIIRRSGFVPEIFPKMIDLLCFHIGPHLIRSLSHRCARTGRSPSRVSLCPPRRREFRWEKATRASCMLLYMEQISGGVISFHGVGMWHVAWAWRTAKGDGPCRSFARNGLTTFLSGDITWLTSEREGPAGGALLLLYYYSYYYCWCCCCCCCYDRTQLTDRMSMPHYTAHVRCSMPGRGDQSMHATEVEVLISINLHALIGR</sequence>